<evidence type="ECO:0000313" key="12">
    <source>
        <dbReference type="Proteomes" id="UP000076167"/>
    </source>
</evidence>
<comment type="similarity">
    <text evidence="1">Belongs to the N(4)/N(6)-methyltransferase family.</text>
</comment>
<dbReference type="InterPro" id="IPR002052">
    <property type="entry name" value="DNA_methylase_N6_adenine_CS"/>
</dbReference>
<keyword evidence="11" id="KW-0378">Hydrolase</keyword>
<comment type="catalytic activity">
    <reaction evidence="7">
        <text>a 2'-deoxyadenosine in DNA + S-adenosyl-L-methionine = an N(6)-methyl-2'-deoxyadenosine in DNA + S-adenosyl-L-homocysteine + H(+)</text>
        <dbReference type="Rhea" id="RHEA:15197"/>
        <dbReference type="Rhea" id="RHEA-COMP:12418"/>
        <dbReference type="Rhea" id="RHEA-COMP:12419"/>
        <dbReference type="ChEBI" id="CHEBI:15378"/>
        <dbReference type="ChEBI" id="CHEBI:57856"/>
        <dbReference type="ChEBI" id="CHEBI:59789"/>
        <dbReference type="ChEBI" id="CHEBI:90615"/>
        <dbReference type="ChEBI" id="CHEBI:90616"/>
        <dbReference type="EC" id="2.1.1.72"/>
    </reaction>
</comment>
<feature type="domain" description="N6 adenine-specific DNA methyltransferase N-terminal" evidence="10">
    <location>
        <begin position="9"/>
        <end position="148"/>
    </location>
</feature>
<proteinExistence type="inferred from homology"/>
<evidence type="ECO:0000256" key="5">
    <source>
        <dbReference type="ARBA" id="ARBA00022691"/>
    </source>
</evidence>
<keyword evidence="8" id="KW-0175">Coiled coil</keyword>
<evidence type="ECO:0000259" key="10">
    <source>
        <dbReference type="Pfam" id="PF12161"/>
    </source>
</evidence>
<dbReference type="GO" id="GO:0004519">
    <property type="term" value="F:endonuclease activity"/>
    <property type="evidence" value="ECO:0007669"/>
    <property type="project" value="UniProtKB-KW"/>
</dbReference>
<evidence type="ECO:0000256" key="7">
    <source>
        <dbReference type="ARBA" id="ARBA00047942"/>
    </source>
</evidence>
<evidence type="ECO:0000259" key="9">
    <source>
        <dbReference type="Pfam" id="PF02384"/>
    </source>
</evidence>
<keyword evidence="5" id="KW-0949">S-adenosyl-L-methionine</keyword>
<feature type="coiled-coil region" evidence="8">
    <location>
        <begin position="765"/>
        <end position="874"/>
    </location>
</feature>
<keyword evidence="4" id="KW-0808">Transferase</keyword>
<dbReference type="Pfam" id="PF02384">
    <property type="entry name" value="N6_Mtase"/>
    <property type="match status" value="1"/>
</dbReference>
<dbReference type="InterPro" id="IPR022749">
    <property type="entry name" value="D12N6_MeTrfase_N"/>
</dbReference>
<accession>A0ABR5XZR4</accession>
<dbReference type="Proteomes" id="UP000076167">
    <property type="component" value="Unassembled WGS sequence"/>
</dbReference>
<dbReference type="PANTHER" id="PTHR42933">
    <property type="entry name" value="SLR6095 PROTEIN"/>
    <property type="match status" value="1"/>
</dbReference>
<evidence type="ECO:0000256" key="6">
    <source>
        <dbReference type="ARBA" id="ARBA00022747"/>
    </source>
</evidence>
<dbReference type="RefSeq" id="WP_063095996.1">
    <property type="nucleotide sequence ID" value="NZ_LPXL01000047.1"/>
</dbReference>
<gene>
    <name evidence="11" type="ORF">AUP40_22035</name>
</gene>
<keyword evidence="11" id="KW-0540">Nuclease</keyword>
<feature type="domain" description="DNA methylase adenine-specific" evidence="9">
    <location>
        <begin position="162"/>
        <end position="464"/>
    </location>
</feature>
<keyword evidence="12" id="KW-1185">Reference proteome</keyword>
<dbReference type="InterPro" id="IPR038333">
    <property type="entry name" value="T1MK-like_N_sf"/>
</dbReference>
<dbReference type="InterPro" id="IPR029063">
    <property type="entry name" value="SAM-dependent_MTases_sf"/>
</dbReference>
<evidence type="ECO:0000256" key="1">
    <source>
        <dbReference type="ARBA" id="ARBA00006594"/>
    </source>
</evidence>
<dbReference type="InterPro" id="IPR003356">
    <property type="entry name" value="DNA_methylase_A-5"/>
</dbReference>
<dbReference type="PROSITE" id="PS00092">
    <property type="entry name" value="N6_MTASE"/>
    <property type="match status" value="1"/>
</dbReference>
<comment type="caution">
    <text evidence="11">The sequence shown here is derived from an EMBL/GenBank/DDBJ whole genome shotgun (WGS) entry which is preliminary data.</text>
</comment>
<protein>
    <recommendedName>
        <fullName evidence="2">site-specific DNA-methyltransferase (adenine-specific)</fullName>
        <ecNumber evidence="2">2.1.1.72</ecNumber>
    </recommendedName>
</protein>
<evidence type="ECO:0000256" key="3">
    <source>
        <dbReference type="ARBA" id="ARBA00022603"/>
    </source>
</evidence>
<sequence>MTKLTLQKLESHLLKTADEVRGKMDASEFKEFIFGMLFLKRMNDQFEEQREHKEKLYQSQGMRPDLIKAQLENPDEYDFFVPKAARWSNIKHVKESVGSKLNKALTAIEDEPSNNAALEDVLTNINFNRKIGKNPLPDQTLINLIQHFDRIRLRNEDFEFPDLLGAAYEYLIKYFADSAGKKGGEFYTPASVVRLLVQITDPREHMEIYDPTVGSGGMLIQSKRYVQETGGNSRDLYLAGQEDNGTTWAICKMNMILHGVNSGHILQEDTLKNPQHLENGEIKKFDRVLANPPFSQNYSKSDMKHKDRFHTFMPETGKKADLMFVQHMLASLKSDGKCAVVMPHGVLFRGGDERDCRKRFITDGILEAIIGLPPSLFYGTGIPACIMVLNRAGAHERDGVFIINADREFKEGKAQNHLRQEDIEKITYVYRHKKDVAKYARMVSKAELAAKDFNLNIRRYVDNSPPAEPQDVRAHLKGGIPASEIDSLAGYFDLYPGIRESLFSPRPGDPKYMNFADVIDTKDKIKPLIESAEAVQSKNKEFTSAVERWWMDNLATVEALPEKKNVFEVRRQFMDSIWKALKPFNMLGLYKVRGAYATFHNELEADFKSIAASGWNPELIPEDDIIKSQFPEVLEQMETDKVRIDELEGLFAAADNVDEFEESDETDVLPSDLVKDIRDKEKEDKAEAKELLKTAKTAVTDLLELIDLPKGAKKGDLTTGLTQKDWNFTALQKTIEFAEGLTGYDEQIEFLKQALRRGPELVARLEQHQNRLARHKACQDELKELKAGIKALDAKKNEMVERAREKITAEEAKTLILDRFLTTILAEYEVRLRAYVTELVKAVENLHDKYAMTAEQIVSERDAATNQLNNFLEELGYVA</sequence>
<dbReference type="SUPFAM" id="SSF53335">
    <property type="entry name" value="S-adenosyl-L-methionine-dependent methyltransferases"/>
    <property type="match status" value="1"/>
</dbReference>
<keyword evidence="6" id="KW-0680">Restriction system</keyword>
<dbReference type="Pfam" id="PF12161">
    <property type="entry name" value="HsdM_N"/>
    <property type="match status" value="1"/>
</dbReference>
<dbReference type="EMBL" id="LPXL01000047">
    <property type="protein sequence ID" value="KZC98793.1"/>
    <property type="molecule type" value="Genomic_DNA"/>
</dbReference>
<keyword evidence="3" id="KW-0489">Methyltransferase</keyword>
<evidence type="ECO:0000256" key="8">
    <source>
        <dbReference type="SAM" id="Coils"/>
    </source>
</evidence>
<dbReference type="EC" id="2.1.1.72" evidence="2"/>
<dbReference type="Gene3D" id="1.20.1260.30">
    <property type="match status" value="1"/>
</dbReference>
<evidence type="ECO:0000256" key="4">
    <source>
        <dbReference type="ARBA" id="ARBA00022679"/>
    </source>
</evidence>
<name>A0ABR5XZR4_9PROT</name>
<keyword evidence="11" id="KW-0255">Endonuclease</keyword>
<dbReference type="Gene3D" id="3.40.50.150">
    <property type="entry name" value="Vaccinia Virus protein VP39"/>
    <property type="match status" value="1"/>
</dbReference>
<dbReference type="PRINTS" id="PR00507">
    <property type="entry name" value="N12N6MTFRASE"/>
</dbReference>
<organism evidence="11 12">
    <name type="scientific">Thalassospira xiamenensis</name>
    <dbReference type="NCBI Taxonomy" id="220697"/>
    <lineage>
        <taxon>Bacteria</taxon>
        <taxon>Pseudomonadati</taxon>
        <taxon>Pseudomonadota</taxon>
        <taxon>Alphaproteobacteria</taxon>
        <taxon>Rhodospirillales</taxon>
        <taxon>Thalassospiraceae</taxon>
        <taxon>Thalassospira</taxon>
    </lineage>
</organism>
<evidence type="ECO:0000313" key="11">
    <source>
        <dbReference type="EMBL" id="KZC98793.1"/>
    </source>
</evidence>
<evidence type="ECO:0000256" key="2">
    <source>
        <dbReference type="ARBA" id="ARBA00011900"/>
    </source>
</evidence>
<dbReference type="PANTHER" id="PTHR42933:SF3">
    <property type="entry name" value="TYPE I RESTRICTION ENZYME MJAVIII METHYLASE SUBUNIT"/>
    <property type="match status" value="1"/>
</dbReference>
<reference evidence="11 12" key="1">
    <citation type="submission" date="2015-12" db="EMBL/GenBank/DDBJ databases">
        <title>Genome sequence of Thalassospira xiamenensis MCCC 1A03005.</title>
        <authorList>
            <person name="Lu L."/>
            <person name="Lai Q."/>
            <person name="Shao Z."/>
            <person name="Qian P."/>
        </authorList>
    </citation>
    <scope>NUCLEOTIDE SEQUENCE [LARGE SCALE GENOMIC DNA]</scope>
    <source>
        <strain evidence="11 12">MCCC 1A03005</strain>
    </source>
</reference>
<dbReference type="InterPro" id="IPR051537">
    <property type="entry name" value="DNA_Adenine_Mtase"/>
</dbReference>